<dbReference type="Pfam" id="PF13187">
    <property type="entry name" value="Fer4_9"/>
    <property type="match status" value="1"/>
</dbReference>
<comment type="cofactor">
    <cofactor evidence="1">
        <name>[4Fe-4S] cluster</name>
        <dbReference type="ChEBI" id="CHEBI:49883"/>
    </cofactor>
</comment>
<feature type="domain" description="Radical SAM core" evidence="11">
    <location>
        <begin position="64"/>
        <end position="342"/>
    </location>
</feature>
<dbReference type="SFLD" id="SFLDS00029">
    <property type="entry name" value="Radical_SAM"/>
    <property type="match status" value="1"/>
</dbReference>
<keyword evidence="13" id="KW-1185">Reference proteome</keyword>
<comment type="similarity">
    <text evidence="2">Belongs to the organic radical-activating enzymes family.</text>
</comment>
<name>A0A844G0Q4_9BACT</name>
<sequence>MRRPCAGRSGSRRNMRICRFASAAGTRVSSTCRPRRRRRSSPPPAGRRDMNTVPVAEIKHMAVHDGPGMRTTVFLKGCPLHCIWCHNPECISAAPELLFRAARCTACRRCEAVCPHRAHRFTLNGHEFRRGLCDGCGACAEVCPAGALTLCGRSAAAGELYDELMEDADFYRISGGGVTLSGGEPLLYPAFCRELFAVLGRAGIHRALDTSAAVPWEAFETVLPETDLLLVDFKHPDSGRHRELTGQDNRLIRENLRRLQAAGVPIEIRIPLVPGCNDAPEELEAAAGFLAELPCVVRVKLLAYHSFARSKYEAVGRPDTMPEVPSPDGDEMEAAAARLRARGLAVLL</sequence>
<dbReference type="InterPro" id="IPR012839">
    <property type="entry name" value="Organic_radical_activase"/>
</dbReference>
<feature type="domain" description="4Fe-4S ferredoxin-type" evidence="10">
    <location>
        <begin position="124"/>
        <end position="153"/>
    </location>
</feature>
<dbReference type="Gene3D" id="3.20.20.70">
    <property type="entry name" value="Aldolase class I"/>
    <property type="match status" value="1"/>
</dbReference>
<evidence type="ECO:0000313" key="12">
    <source>
        <dbReference type="EMBL" id="MST96168.1"/>
    </source>
</evidence>
<dbReference type="SUPFAM" id="SSF54862">
    <property type="entry name" value="4Fe-4S ferredoxins"/>
    <property type="match status" value="1"/>
</dbReference>
<dbReference type="InterPro" id="IPR017900">
    <property type="entry name" value="4Fe4S_Fe_S_CS"/>
</dbReference>
<dbReference type="InterPro" id="IPR007197">
    <property type="entry name" value="rSAM"/>
</dbReference>
<evidence type="ECO:0000313" key="13">
    <source>
        <dbReference type="Proteomes" id="UP000435649"/>
    </source>
</evidence>
<dbReference type="PROSITE" id="PS51379">
    <property type="entry name" value="4FE4S_FER_2"/>
    <property type="match status" value="2"/>
</dbReference>
<feature type="domain" description="4Fe-4S ferredoxin-type" evidence="10">
    <location>
        <begin position="95"/>
        <end position="122"/>
    </location>
</feature>
<gene>
    <name evidence="12" type="ORF">FYJ85_03800</name>
</gene>
<dbReference type="SFLD" id="SFLDG01066">
    <property type="entry name" value="organic_radical-activating_enz"/>
    <property type="match status" value="1"/>
</dbReference>
<evidence type="ECO:0000256" key="9">
    <source>
        <dbReference type="SAM" id="MobiDB-lite"/>
    </source>
</evidence>
<dbReference type="PIRSF" id="PIRSF000371">
    <property type="entry name" value="PFL_act_enz"/>
    <property type="match status" value="1"/>
</dbReference>
<comment type="caution">
    <text evidence="12">The sequence shown here is derived from an EMBL/GenBank/DDBJ whole genome shotgun (WGS) entry which is preliminary data.</text>
</comment>
<dbReference type="SUPFAM" id="SSF102114">
    <property type="entry name" value="Radical SAM enzymes"/>
    <property type="match status" value="1"/>
</dbReference>
<keyword evidence="7" id="KW-0408">Iron</keyword>
<dbReference type="InterPro" id="IPR017896">
    <property type="entry name" value="4Fe4S_Fe-S-bd"/>
</dbReference>
<evidence type="ECO:0000256" key="3">
    <source>
        <dbReference type="ARBA" id="ARBA00022485"/>
    </source>
</evidence>
<feature type="region of interest" description="Disordered" evidence="9">
    <location>
        <begin position="28"/>
        <end position="51"/>
    </location>
</feature>
<evidence type="ECO:0000259" key="10">
    <source>
        <dbReference type="PROSITE" id="PS51379"/>
    </source>
</evidence>
<dbReference type="PROSITE" id="PS51918">
    <property type="entry name" value="RADICAL_SAM"/>
    <property type="match status" value="1"/>
</dbReference>
<dbReference type="Pfam" id="PF04055">
    <property type="entry name" value="Radical_SAM"/>
    <property type="match status" value="1"/>
</dbReference>
<keyword evidence="5" id="KW-0479">Metal-binding</keyword>
<keyword evidence="4" id="KW-0949">S-adenosyl-L-methionine</keyword>
<dbReference type="InterPro" id="IPR040074">
    <property type="entry name" value="BssD/PflA/YjjW"/>
</dbReference>
<dbReference type="CDD" id="cd01335">
    <property type="entry name" value="Radical_SAM"/>
    <property type="match status" value="1"/>
</dbReference>
<keyword evidence="6" id="KW-0560">Oxidoreductase</keyword>
<dbReference type="InterPro" id="IPR001989">
    <property type="entry name" value="Radical_activat_CS"/>
</dbReference>
<keyword evidence="8" id="KW-0411">Iron-sulfur</keyword>
<dbReference type="NCBIfam" id="TIGR02494">
    <property type="entry name" value="PFLE_PFLC"/>
    <property type="match status" value="1"/>
</dbReference>
<dbReference type="InterPro" id="IPR013785">
    <property type="entry name" value="Aldolase_TIM"/>
</dbReference>
<reference evidence="12 13" key="1">
    <citation type="submission" date="2019-08" db="EMBL/GenBank/DDBJ databases">
        <title>In-depth cultivation of the pig gut microbiome towards novel bacterial diversity and tailored functional studies.</title>
        <authorList>
            <person name="Wylensek D."/>
            <person name="Hitch T.C.A."/>
            <person name="Clavel T."/>
        </authorList>
    </citation>
    <scope>NUCLEOTIDE SEQUENCE [LARGE SCALE GENOMIC DNA]</scope>
    <source>
        <strain evidence="12 13">BBE-744-WT-12</strain>
    </source>
</reference>
<dbReference type="PANTHER" id="PTHR30352:SF4">
    <property type="entry name" value="PYRUVATE FORMATE-LYASE 2-ACTIVATING ENZYME"/>
    <property type="match status" value="1"/>
</dbReference>
<evidence type="ECO:0000256" key="6">
    <source>
        <dbReference type="ARBA" id="ARBA00023002"/>
    </source>
</evidence>
<evidence type="ECO:0000256" key="1">
    <source>
        <dbReference type="ARBA" id="ARBA00001966"/>
    </source>
</evidence>
<evidence type="ECO:0000256" key="8">
    <source>
        <dbReference type="ARBA" id="ARBA00023014"/>
    </source>
</evidence>
<dbReference type="PROSITE" id="PS01087">
    <property type="entry name" value="RADICAL_ACTIVATING"/>
    <property type="match status" value="1"/>
</dbReference>
<evidence type="ECO:0000256" key="4">
    <source>
        <dbReference type="ARBA" id="ARBA00022691"/>
    </source>
</evidence>
<dbReference type="PROSITE" id="PS00198">
    <property type="entry name" value="4FE4S_FER_1"/>
    <property type="match status" value="1"/>
</dbReference>
<dbReference type="Proteomes" id="UP000435649">
    <property type="component" value="Unassembled WGS sequence"/>
</dbReference>
<dbReference type="PANTHER" id="PTHR30352">
    <property type="entry name" value="PYRUVATE FORMATE-LYASE-ACTIVATING ENZYME"/>
    <property type="match status" value="1"/>
</dbReference>
<dbReference type="Gene3D" id="3.30.70.20">
    <property type="match status" value="1"/>
</dbReference>
<dbReference type="AlphaFoldDB" id="A0A844G0Q4"/>
<evidence type="ECO:0000256" key="2">
    <source>
        <dbReference type="ARBA" id="ARBA00009777"/>
    </source>
</evidence>
<dbReference type="InterPro" id="IPR034457">
    <property type="entry name" value="Organic_radical-activating"/>
</dbReference>
<dbReference type="SFLD" id="SFLDG01118">
    <property type="entry name" value="activating_enzymes__group_2"/>
    <property type="match status" value="1"/>
</dbReference>
<keyword evidence="3" id="KW-0004">4Fe-4S</keyword>
<dbReference type="EMBL" id="VUNS01000002">
    <property type="protein sequence ID" value="MST96168.1"/>
    <property type="molecule type" value="Genomic_DNA"/>
</dbReference>
<evidence type="ECO:0000256" key="5">
    <source>
        <dbReference type="ARBA" id="ARBA00022723"/>
    </source>
</evidence>
<protein>
    <submittedName>
        <fullName evidence="12">Glycyl-radical enzyme activating protein</fullName>
    </submittedName>
</protein>
<dbReference type="GO" id="GO:0051539">
    <property type="term" value="F:4 iron, 4 sulfur cluster binding"/>
    <property type="evidence" value="ECO:0007669"/>
    <property type="project" value="UniProtKB-KW"/>
</dbReference>
<accession>A0A844G0Q4</accession>
<proteinExistence type="inferred from homology"/>
<dbReference type="GO" id="GO:0016491">
    <property type="term" value="F:oxidoreductase activity"/>
    <property type="evidence" value="ECO:0007669"/>
    <property type="project" value="UniProtKB-KW"/>
</dbReference>
<organism evidence="12 13">
    <name type="scientific">Victivallis lenta</name>
    <dbReference type="NCBI Taxonomy" id="2606640"/>
    <lineage>
        <taxon>Bacteria</taxon>
        <taxon>Pseudomonadati</taxon>
        <taxon>Lentisphaerota</taxon>
        <taxon>Lentisphaeria</taxon>
        <taxon>Victivallales</taxon>
        <taxon>Victivallaceae</taxon>
        <taxon>Victivallis</taxon>
    </lineage>
</organism>
<dbReference type="GO" id="GO:0046872">
    <property type="term" value="F:metal ion binding"/>
    <property type="evidence" value="ECO:0007669"/>
    <property type="project" value="UniProtKB-KW"/>
</dbReference>
<dbReference type="InterPro" id="IPR058240">
    <property type="entry name" value="rSAM_sf"/>
</dbReference>
<evidence type="ECO:0000259" key="11">
    <source>
        <dbReference type="PROSITE" id="PS51918"/>
    </source>
</evidence>
<evidence type="ECO:0000256" key="7">
    <source>
        <dbReference type="ARBA" id="ARBA00023004"/>
    </source>
</evidence>